<feature type="transmembrane region" description="Helical" evidence="1">
    <location>
        <begin position="541"/>
        <end position="561"/>
    </location>
</feature>
<dbReference type="InterPro" id="IPR050344">
    <property type="entry name" value="Peptidase_M1_aminopeptidases"/>
</dbReference>
<evidence type="ECO:0000256" key="1">
    <source>
        <dbReference type="SAM" id="Phobius"/>
    </source>
</evidence>
<feature type="transmembrane region" description="Helical" evidence="1">
    <location>
        <begin position="489"/>
        <end position="512"/>
    </location>
</feature>
<dbReference type="EMBL" id="JAWCUA010000007">
    <property type="protein sequence ID" value="MDU0113447.1"/>
    <property type="molecule type" value="Genomic_DNA"/>
</dbReference>
<dbReference type="Gene3D" id="1.10.390.10">
    <property type="entry name" value="Neutral Protease Domain 2"/>
    <property type="match status" value="1"/>
</dbReference>
<proteinExistence type="predicted"/>
<organism evidence="3 4">
    <name type="scientific">Psychrosphaera aquimarina</name>
    <dbReference type="NCBI Taxonomy" id="2044854"/>
    <lineage>
        <taxon>Bacteria</taxon>
        <taxon>Pseudomonadati</taxon>
        <taxon>Pseudomonadota</taxon>
        <taxon>Gammaproteobacteria</taxon>
        <taxon>Alteromonadales</taxon>
        <taxon>Pseudoalteromonadaceae</taxon>
        <taxon>Psychrosphaera</taxon>
    </lineage>
</organism>
<dbReference type="GO" id="GO:0004177">
    <property type="term" value="F:aminopeptidase activity"/>
    <property type="evidence" value="ECO:0007669"/>
    <property type="project" value="UniProtKB-KW"/>
</dbReference>
<feature type="transmembrane region" description="Helical" evidence="1">
    <location>
        <begin position="337"/>
        <end position="355"/>
    </location>
</feature>
<dbReference type="InterPro" id="IPR027268">
    <property type="entry name" value="Peptidase_M4/M1_CTD_sf"/>
</dbReference>
<sequence>MMFLSLLKFEFRYLSRQLSWWLGLVMLTAFGFFLSGKVVASGNVLALSPHNLTYAMTFVSQIAIFTTTLITANSALRDTQYDFIAFVKTKPVNNIKLMLSRFVSLYVMSLVIVLSAVTAMLLPVLLTDYDPEIYGYFDVSYILWPIAVVVLPNLLFTASLLFASACVFNTTIMTFVSGISIYVFYLLSAALLDSPMFTGSDPLARGEINYASLFDPFAVSAFLEQSQYWTTIEKNTLLVKLTDNFLYNRLIWLMASLLLLTGLGFQPFSKLKGKVKGYLKRKNEKNANCLLIPPATKTENTEQSIDGGYQPQTPTPNLWVAFKAFVMLELRMTLRGTSFILLFVLIALLTLAQVINGMENNFFVGVQHAYTSSLLPYMTKPLEVIGLFVVVFFSGEMIWRAKDIKFDGVVGVVPTPSWLSFISQIVVMACITFLMFLVTILIALGYQISSGFTPDNLHLYLAVIGLEGLPLLLMAILCLSIQSISLNKYVGFVITAGILLVFKTDVATLIGVDHNLLRFTDTGPHHYSDFSGYDFYSKSSFWFVVYWTLVTTCFALVCYVLSKRTIDESLLAATKRFTSLSSKFEWRGLQLTLSSTVLVGSFVFYNTNILNPYLTKAQAEQNSLSYELEFKQYKQASAPKISDVYVEVDFYPTQHKVSINGHYWLANQSDEYIQNFLISLPNPEQAFEFSLDQGSISKVHDELNVVEVKLNNALPPEGKVKLNFTTRLAKIGFKNADKDISLLTNGSYFHGSSLLPFIGYDSAHEIQNDDIRIEYGLAKKDSLPALVEGKEYNLHGHEKDASWINFEAVMSTQIAQTAIAPGELQNQWQENNRAYFHYKVNQPMSNFLGFASAQYQIKSIQPGNTAINAYYLEQHDKNIELMLNTAAKSLQYFEREFGEYPYPELNLVEIPNRGFARAYPATIYISEHVGFKEKIPLDSDSADLDNFSYLIAHEVAHQWWGHQLASAKTEGEVLLIESLADYSALMVMKEIYGDDYVKQVLQHSTQQYLIGRSSDHLGETPLFKMLGQRYLRYHKGPVVFNAIRQLMGEGKLNQALKKLLEQKGSVKSNYATSLDLVANIKALATEQHKKQIEEWLTEIVTYELSIRDSYVEPLANGKYKVTVNVSGLTIKQNTPVQQSPLDFVHTVTLAVYSEVLGELYLLKQQAIQMINGQQQVELILDTEPSKLVLDPDYLFIDRNRINNEQRLGN</sequence>
<reference evidence="3 4" key="1">
    <citation type="submission" date="2023-10" db="EMBL/GenBank/DDBJ databases">
        <title>Psychrosphaera aquimaarina strain SW33 isolated from seawater.</title>
        <authorList>
            <person name="Bayburt H."/>
            <person name="Kim J.M."/>
            <person name="Choi B.J."/>
            <person name="Jeon C.O."/>
        </authorList>
    </citation>
    <scope>NUCLEOTIDE SEQUENCE [LARGE SCALE GENOMIC DNA]</scope>
    <source>
        <strain evidence="3 4">KCTC 52743</strain>
    </source>
</reference>
<feature type="transmembrane region" description="Helical" evidence="1">
    <location>
        <begin position="142"/>
        <end position="165"/>
    </location>
</feature>
<gene>
    <name evidence="3" type="ORF">RT723_10650</name>
</gene>
<dbReference type="RefSeq" id="WP_315947052.1">
    <property type="nucleotide sequence ID" value="NZ_JAWCUA010000007.1"/>
</dbReference>
<feature type="transmembrane region" description="Helical" evidence="1">
    <location>
        <begin position="20"/>
        <end position="40"/>
    </location>
</feature>
<keyword evidence="1" id="KW-0472">Membrane</keyword>
<dbReference type="Proteomes" id="UP001257914">
    <property type="component" value="Unassembled WGS sequence"/>
</dbReference>
<keyword evidence="3" id="KW-0031">Aminopeptidase</keyword>
<dbReference type="PANTHER" id="PTHR11533:SF174">
    <property type="entry name" value="PUROMYCIN-SENSITIVE AMINOPEPTIDASE-RELATED"/>
    <property type="match status" value="1"/>
</dbReference>
<dbReference type="SUPFAM" id="SSF55486">
    <property type="entry name" value="Metalloproteases ('zincins'), catalytic domain"/>
    <property type="match status" value="1"/>
</dbReference>
<feature type="domain" description="Peptidase M1 membrane alanine aminopeptidase" evidence="2">
    <location>
        <begin position="883"/>
        <end position="1086"/>
    </location>
</feature>
<dbReference type="InterPro" id="IPR014782">
    <property type="entry name" value="Peptidase_M1_dom"/>
</dbReference>
<keyword evidence="1" id="KW-0812">Transmembrane</keyword>
<name>A0ABU3R199_9GAMM</name>
<keyword evidence="3" id="KW-0645">Protease</keyword>
<accession>A0ABU3R199</accession>
<keyword evidence="3" id="KW-0378">Hydrolase</keyword>
<feature type="transmembrane region" description="Helical" evidence="1">
    <location>
        <begin position="250"/>
        <end position="268"/>
    </location>
</feature>
<feature type="transmembrane region" description="Helical" evidence="1">
    <location>
        <begin position="425"/>
        <end position="446"/>
    </location>
</feature>
<evidence type="ECO:0000259" key="2">
    <source>
        <dbReference type="Pfam" id="PF01433"/>
    </source>
</evidence>
<feature type="transmembrane region" description="Helical" evidence="1">
    <location>
        <begin position="97"/>
        <end position="122"/>
    </location>
</feature>
<feature type="transmembrane region" description="Helical" evidence="1">
    <location>
        <begin position="584"/>
        <end position="605"/>
    </location>
</feature>
<dbReference type="Pfam" id="PF01433">
    <property type="entry name" value="Peptidase_M1"/>
    <property type="match status" value="1"/>
</dbReference>
<keyword evidence="4" id="KW-1185">Reference proteome</keyword>
<keyword evidence="1" id="KW-1133">Transmembrane helix</keyword>
<feature type="transmembrane region" description="Helical" evidence="1">
    <location>
        <begin position="52"/>
        <end position="76"/>
    </location>
</feature>
<evidence type="ECO:0000313" key="4">
    <source>
        <dbReference type="Proteomes" id="UP001257914"/>
    </source>
</evidence>
<feature type="transmembrane region" description="Helical" evidence="1">
    <location>
        <begin position="375"/>
        <end position="395"/>
    </location>
</feature>
<evidence type="ECO:0000313" key="3">
    <source>
        <dbReference type="EMBL" id="MDU0113447.1"/>
    </source>
</evidence>
<comment type="caution">
    <text evidence="3">The sequence shown here is derived from an EMBL/GenBank/DDBJ whole genome shotgun (WGS) entry which is preliminary data.</text>
</comment>
<protein>
    <submittedName>
        <fullName evidence="3">M1 family aminopeptidase</fullName>
    </submittedName>
</protein>
<feature type="transmembrane region" description="Helical" evidence="1">
    <location>
        <begin position="458"/>
        <end position="477"/>
    </location>
</feature>
<feature type="transmembrane region" description="Helical" evidence="1">
    <location>
        <begin position="172"/>
        <end position="192"/>
    </location>
</feature>
<dbReference type="PANTHER" id="PTHR11533">
    <property type="entry name" value="PROTEASE M1 ZINC METALLOPROTEASE"/>
    <property type="match status" value="1"/>
</dbReference>